<accession>W1PF93</accession>
<evidence type="ECO:0000256" key="1">
    <source>
        <dbReference type="SAM" id="MobiDB-lite"/>
    </source>
</evidence>
<protein>
    <submittedName>
        <fullName evidence="2">Uncharacterized protein</fullName>
    </submittedName>
</protein>
<dbReference type="HOGENOM" id="CLU_1984540_0_0_1"/>
<keyword evidence="3" id="KW-1185">Reference proteome</keyword>
<dbReference type="Gramene" id="ERN05720">
    <property type="protein sequence ID" value="ERN05720"/>
    <property type="gene ID" value="AMTR_s00006p00242190"/>
</dbReference>
<feature type="compositionally biased region" description="Polar residues" evidence="1">
    <location>
        <begin position="1"/>
        <end position="21"/>
    </location>
</feature>
<dbReference type="EMBL" id="KI393980">
    <property type="protein sequence ID" value="ERN05720.1"/>
    <property type="molecule type" value="Genomic_DNA"/>
</dbReference>
<reference evidence="3" key="1">
    <citation type="journal article" date="2013" name="Science">
        <title>The Amborella genome and the evolution of flowering plants.</title>
        <authorList>
            <consortium name="Amborella Genome Project"/>
        </authorList>
    </citation>
    <scope>NUCLEOTIDE SEQUENCE [LARGE SCALE GENOMIC DNA]</scope>
</reference>
<dbReference type="AlphaFoldDB" id="W1PF93"/>
<feature type="region of interest" description="Disordered" evidence="1">
    <location>
        <begin position="1"/>
        <end position="54"/>
    </location>
</feature>
<evidence type="ECO:0000313" key="2">
    <source>
        <dbReference type="EMBL" id="ERN05720.1"/>
    </source>
</evidence>
<evidence type="ECO:0000313" key="3">
    <source>
        <dbReference type="Proteomes" id="UP000017836"/>
    </source>
</evidence>
<sequence length="126" mass="13860">MQFPTNRVKQTSAVAKVSSVSNEREFPFVETKGPDTPPEKLHARPVNLSVNGNSDSMPFEKLMQIFLVEDEPEVDGKGSMKQMGKGTVSSKPKLQPTFDEDIGLSKQRTPFRPPLKIGASNLCANI</sequence>
<organism evidence="2 3">
    <name type="scientific">Amborella trichopoda</name>
    <dbReference type="NCBI Taxonomy" id="13333"/>
    <lineage>
        <taxon>Eukaryota</taxon>
        <taxon>Viridiplantae</taxon>
        <taxon>Streptophyta</taxon>
        <taxon>Embryophyta</taxon>
        <taxon>Tracheophyta</taxon>
        <taxon>Spermatophyta</taxon>
        <taxon>Magnoliopsida</taxon>
        <taxon>Amborellales</taxon>
        <taxon>Amborellaceae</taxon>
        <taxon>Amborella</taxon>
    </lineage>
</organism>
<gene>
    <name evidence="2" type="ORF">AMTR_s00006p00242190</name>
</gene>
<name>W1PF93_AMBTC</name>
<dbReference type="Proteomes" id="UP000017836">
    <property type="component" value="Unassembled WGS sequence"/>
</dbReference>
<proteinExistence type="predicted"/>
<feature type="region of interest" description="Disordered" evidence="1">
    <location>
        <begin position="75"/>
        <end position="116"/>
    </location>
</feature>